<protein>
    <recommendedName>
        <fullName evidence="7">HMG box domain-containing protein</fullName>
    </recommendedName>
</protein>
<feature type="region of interest" description="Disordered" evidence="2">
    <location>
        <begin position="319"/>
        <end position="350"/>
    </location>
</feature>
<dbReference type="CDD" id="cd22009">
    <property type="entry name" value="HMG-box_AtHMGB9-like"/>
    <property type="match status" value="1"/>
</dbReference>
<comment type="caution">
    <text evidence="5">The sequence shown here is derived from an EMBL/GenBank/DDBJ whole genome shotgun (WGS) entry which is preliminary data.</text>
</comment>
<keyword evidence="1" id="KW-0238">DNA-binding</keyword>
<evidence type="ECO:0000256" key="2">
    <source>
        <dbReference type="SAM" id="MobiDB-lite"/>
    </source>
</evidence>
<dbReference type="Gene3D" id="1.10.30.10">
    <property type="entry name" value="High mobility group box domain"/>
    <property type="match status" value="1"/>
</dbReference>
<dbReference type="Pfam" id="PF01388">
    <property type="entry name" value="ARID"/>
    <property type="match status" value="1"/>
</dbReference>
<evidence type="ECO:0000313" key="5">
    <source>
        <dbReference type="EMBL" id="KAL3620021.1"/>
    </source>
</evidence>
<evidence type="ECO:0000259" key="3">
    <source>
        <dbReference type="PROSITE" id="PS50118"/>
    </source>
</evidence>
<dbReference type="AlphaFoldDB" id="A0ABD3BST5"/>
<dbReference type="FunFam" id="1.10.30.10:FF:000055">
    <property type="entry name" value="High mobility group B protein 15"/>
    <property type="match status" value="1"/>
</dbReference>
<proteinExistence type="predicted"/>
<evidence type="ECO:0000256" key="1">
    <source>
        <dbReference type="PROSITE-ProRule" id="PRU00267"/>
    </source>
</evidence>
<dbReference type="SUPFAM" id="SSF47095">
    <property type="entry name" value="HMG-box"/>
    <property type="match status" value="1"/>
</dbReference>
<feature type="region of interest" description="Disordered" evidence="2">
    <location>
        <begin position="401"/>
        <end position="420"/>
    </location>
</feature>
<dbReference type="PANTHER" id="PTHR46691:SF3">
    <property type="entry name" value="HIGH MOBILITY GROUP B PROTEIN 15"/>
    <property type="match status" value="1"/>
</dbReference>
<evidence type="ECO:0000259" key="4">
    <source>
        <dbReference type="PROSITE" id="PS51011"/>
    </source>
</evidence>
<reference evidence="6" key="1">
    <citation type="journal article" date="2024" name="IScience">
        <title>Strigolactones Initiate the Formation of Haustorium-like Structures in Castilleja.</title>
        <authorList>
            <person name="Buerger M."/>
            <person name="Peterson D."/>
            <person name="Chory J."/>
        </authorList>
    </citation>
    <scope>NUCLEOTIDE SEQUENCE [LARGE SCALE GENOMIC DNA]</scope>
</reference>
<sequence length="420" mass="47304">MVEQEMRVDKLGVQSNYHPYPSPLSTYEDVVTSPEVFMDTLKKFHFSMGTKFMIPIVGGRDLDLHRLFVEVTSRGGVTKAKCWTPSPADTMQHLSTVTATPGSSQYVTSATQQQQFHAPANSIATSVLEEPKAPSAGSPVCGVIDGKFDSGYLITVKIGSEEFKGVLYQVPGNETQTVPNNNAFLNISSVKPGVTRRKRRKKSEIRKRDPAHPKPNRSGYNFFFAEQHARLKPLYHGKDREISRIIGESWRKLKEPEIAVYQEKALKDKERYKIEMEDYRERLRTGQIVRGATIPTHHYPPVPETNLTDLNTTYHFETANSADDNEMFSDMKSDKSGSSEDYESANKESDFDVCLQPDAKLKDVNIELMDDDMVFDLQTRPDQNDENNNALAEDGISVPIEEIEQQPLGNNNGNESFLSL</sequence>
<dbReference type="Pfam" id="PF00505">
    <property type="entry name" value="HMG_box"/>
    <property type="match status" value="1"/>
</dbReference>
<dbReference type="Gene3D" id="1.10.150.60">
    <property type="entry name" value="ARID DNA-binding domain"/>
    <property type="match status" value="1"/>
</dbReference>
<dbReference type="InterPro" id="IPR036910">
    <property type="entry name" value="HMG_box_dom_sf"/>
</dbReference>
<dbReference type="InterPro" id="IPR009071">
    <property type="entry name" value="HMG_box_dom"/>
</dbReference>
<dbReference type="SUPFAM" id="SSF46774">
    <property type="entry name" value="ARID-like"/>
    <property type="match status" value="1"/>
</dbReference>
<dbReference type="SMART" id="SM00501">
    <property type="entry name" value="BRIGHT"/>
    <property type="match status" value="1"/>
</dbReference>
<feature type="DNA-binding region" description="HMG box" evidence="1">
    <location>
        <begin position="213"/>
        <end position="280"/>
    </location>
</feature>
<dbReference type="GO" id="GO:0003677">
    <property type="term" value="F:DNA binding"/>
    <property type="evidence" value="ECO:0007669"/>
    <property type="project" value="UniProtKB-UniRule"/>
</dbReference>
<gene>
    <name evidence="5" type="ORF">CASFOL_034933</name>
</gene>
<dbReference type="InterPro" id="IPR036431">
    <property type="entry name" value="ARID_dom_sf"/>
</dbReference>
<keyword evidence="6" id="KW-1185">Reference proteome</keyword>
<evidence type="ECO:0000313" key="6">
    <source>
        <dbReference type="Proteomes" id="UP001632038"/>
    </source>
</evidence>
<feature type="compositionally biased region" description="Polar residues" evidence="2">
    <location>
        <begin position="407"/>
        <end position="420"/>
    </location>
</feature>
<evidence type="ECO:0008006" key="7">
    <source>
        <dbReference type="Google" id="ProtNLM"/>
    </source>
</evidence>
<dbReference type="PROSITE" id="PS51011">
    <property type="entry name" value="ARID"/>
    <property type="match status" value="1"/>
</dbReference>
<dbReference type="Proteomes" id="UP001632038">
    <property type="component" value="Unassembled WGS sequence"/>
</dbReference>
<feature type="domain" description="HMG box" evidence="3">
    <location>
        <begin position="213"/>
        <end position="280"/>
    </location>
</feature>
<dbReference type="SMART" id="SM00398">
    <property type="entry name" value="HMG"/>
    <property type="match status" value="1"/>
</dbReference>
<dbReference type="PROSITE" id="PS50118">
    <property type="entry name" value="HMG_BOX_2"/>
    <property type="match status" value="1"/>
</dbReference>
<organism evidence="5 6">
    <name type="scientific">Castilleja foliolosa</name>
    <dbReference type="NCBI Taxonomy" id="1961234"/>
    <lineage>
        <taxon>Eukaryota</taxon>
        <taxon>Viridiplantae</taxon>
        <taxon>Streptophyta</taxon>
        <taxon>Embryophyta</taxon>
        <taxon>Tracheophyta</taxon>
        <taxon>Spermatophyta</taxon>
        <taxon>Magnoliopsida</taxon>
        <taxon>eudicotyledons</taxon>
        <taxon>Gunneridae</taxon>
        <taxon>Pentapetalae</taxon>
        <taxon>asterids</taxon>
        <taxon>lamiids</taxon>
        <taxon>Lamiales</taxon>
        <taxon>Orobanchaceae</taxon>
        <taxon>Pedicularideae</taxon>
        <taxon>Castillejinae</taxon>
        <taxon>Castilleja</taxon>
    </lineage>
</organism>
<dbReference type="InterPro" id="IPR001606">
    <property type="entry name" value="ARID_dom"/>
</dbReference>
<feature type="region of interest" description="Disordered" evidence="2">
    <location>
        <begin position="192"/>
        <end position="219"/>
    </location>
</feature>
<feature type="domain" description="ARID" evidence="4">
    <location>
        <begin position="31"/>
        <end position="118"/>
    </location>
</feature>
<name>A0ABD3BST5_9LAMI</name>
<dbReference type="PANTHER" id="PTHR46691">
    <property type="entry name" value="HIGH MOBILITY GROUP B PROTEIN 9"/>
    <property type="match status" value="1"/>
</dbReference>
<keyword evidence="1" id="KW-0539">Nucleus</keyword>
<dbReference type="GO" id="GO:0005634">
    <property type="term" value="C:nucleus"/>
    <property type="evidence" value="ECO:0007669"/>
    <property type="project" value="UniProtKB-UniRule"/>
</dbReference>
<accession>A0ABD3BST5</accession>
<feature type="compositionally biased region" description="Basic residues" evidence="2">
    <location>
        <begin position="194"/>
        <end position="205"/>
    </location>
</feature>
<dbReference type="SMART" id="SM01014">
    <property type="entry name" value="ARID"/>
    <property type="match status" value="1"/>
</dbReference>
<feature type="compositionally biased region" description="Basic and acidic residues" evidence="2">
    <location>
        <begin position="329"/>
        <end position="350"/>
    </location>
</feature>
<dbReference type="EMBL" id="JAVIJP010000066">
    <property type="protein sequence ID" value="KAL3620021.1"/>
    <property type="molecule type" value="Genomic_DNA"/>
</dbReference>